<accession>A0AAV2KMK9</accession>
<gene>
    <name evidence="2" type="ORF">KC01_LOCUS20584</name>
</gene>
<dbReference type="EMBL" id="OZ035841">
    <property type="protein sequence ID" value="CAL1591181.1"/>
    <property type="molecule type" value="Genomic_DNA"/>
</dbReference>
<feature type="region of interest" description="Disordered" evidence="1">
    <location>
        <begin position="1"/>
        <end position="148"/>
    </location>
</feature>
<evidence type="ECO:0000313" key="2">
    <source>
        <dbReference type="EMBL" id="CAL1591181.1"/>
    </source>
</evidence>
<keyword evidence="3" id="KW-1185">Reference proteome</keyword>
<name>A0AAV2KMK9_KNICA</name>
<protein>
    <submittedName>
        <fullName evidence="2">Uncharacterized protein</fullName>
    </submittedName>
</protein>
<reference evidence="2 3" key="1">
    <citation type="submission" date="2024-04" db="EMBL/GenBank/DDBJ databases">
        <authorList>
            <person name="Waldvogel A.-M."/>
            <person name="Schoenle A."/>
        </authorList>
    </citation>
    <scope>NUCLEOTIDE SEQUENCE [LARGE SCALE GENOMIC DNA]</scope>
</reference>
<evidence type="ECO:0000313" key="3">
    <source>
        <dbReference type="Proteomes" id="UP001497482"/>
    </source>
</evidence>
<feature type="compositionally biased region" description="Basic and acidic residues" evidence="1">
    <location>
        <begin position="39"/>
        <end position="105"/>
    </location>
</feature>
<evidence type="ECO:0000256" key="1">
    <source>
        <dbReference type="SAM" id="MobiDB-lite"/>
    </source>
</evidence>
<dbReference type="AlphaFoldDB" id="A0AAV2KMK9"/>
<feature type="compositionally biased region" description="Polar residues" evidence="1">
    <location>
        <begin position="24"/>
        <end position="38"/>
    </location>
</feature>
<proteinExistence type="predicted"/>
<dbReference type="Proteomes" id="UP001497482">
    <property type="component" value="Chromosome 19"/>
</dbReference>
<organism evidence="2 3">
    <name type="scientific">Knipowitschia caucasica</name>
    <name type="common">Caucasian dwarf goby</name>
    <name type="synonym">Pomatoschistus caucasicus</name>
    <dbReference type="NCBI Taxonomy" id="637954"/>
    <lineage>
        <taxon>Eukaryota</taxon>
        <taxon>Metazoa</taxon>
        <taxon>Chordata</taxon>
        <taxon>Craniata</taxon>
        <taxon>Vertebrata</taxon>
        <taxon>Euteleostomi</taxon>
        <taxon>Actinopterygii</taxon>
        <taxon>Neopterygii</taxon>
        <taxon>Teleostei</taxon>
        <taxon>Neoteleostei</taxon>
        <taxon>Acanthomorphata</taxon>
        <taxon>Gobiaria</taxon>
        <taxon>Gobiiformes</taxon>
        <taxon>Gobioidei</taxon>
        <taxon>Gobiidae</taxon>
        <taxon>Gobiinae</taxon>
        <taxon>Knipowitschia</taxon>
    </lineage>
</organism>
<sequence length="213" mass="24391">MVLRLLPSQVDSEQQVVLPPQRSEALTETETPRQTQTDPGRDRQTPAETDRPRQRQTDPGRDRQTPAETDRPRQRQTDPGRDRQTPAETDRPRQRQTDPGRDRQTPAETSAMEGKRLHTVSARVDAHEGKKKRESARVKPEDLSNEPLEEADAPSIVLAARMCSPDKGSQWREELQHFRKDHRFSKKVLLNCCLVRRIIAWATPKAKGTMTHS</sequence>